<evidence type="ECO:0000313" key="1">
    <source>
        <dbReference type="EMBL" id="KAF3533480.1"/>
    </source>
</evidence>
<gene>
    <name evidence="1" type="ORF">DY000_02039545</name>
</gene>
<dbReference type="EMBL" id="QGKV02001507">
    <property type="protein sequence ID" value="KAF3533480.1"/>
    <property type="molecule type" value="Genomic_DNA"/>
</dbReference>
<name>A0ABQ7BNK4_BRACR</name>
<comment type="caution">
    <text evidence="1">The sequence shown here is derived from an EMBL/GenBank/DDBJ whole genome shotgun (WGS) entry which is preliminary data.</text>
</comment>
<evidence type="ECO:0008006" key="3">
    <source>
        <dbReference type="Google" id="ProtNLM"/>
    </source>
</evidence>
<accession>A0ABQ7BNK4</accession>
<organism evidence="1 2">
    <name type="scientific">Brassica cretica</name>
    <name type="common">Mustard</name>
    <dbReference type="NCBI Taxonomy" id="69181"/>
    <lineage>
        <taxon>Eukaryota</taxon>
        <taxon>Viridiplantae</taxon>
        <taxon>Streptophyta</taxon>
        <taxon>Embryophyta</taxon>
        <taxon>Tracheophyta</taxon>
        <taxon>Spermatophyta</taxon>
        <taxon>Magnoliopsida</taxon>
        <taxon>eudicotyledons</taxon>
        <taxon>Gunneridae</taxon>
        <taxon>Pentapetalae</taxon>
        <taxon>rosids</taxon>
        <taxon>malvids</taxon>
        <taxon>Brassicales</taxon>
        <taxon>Brassicaceae</taxon>
        <taxon>Brassiceae</taxon>
        <taxon>Brassica</taxon>
    </lineage>
</organism>
<reference evidence="1 2" key="1">
    <citation type="journal article" date="2020" name="BMC Genomics">
        <title>Intraspecific diversification of the crop wild relative Brassica cretica Lam. using demographic model selection.</title>
        <authorList>
            <person name="Kioukis A."/>
            <person name="Michalopoulou V.A."/>
            <person name="Briers L."/>
            <person name="Pirintsos S."/>
            <person name="Studholme D.J."/>
            <person name="Pavlidis P."/>
            <person name="Sarris P.F."/>
        </authorList>
    </citation>
    <scope>NUCLEOTIDE SEQUENCE [LARGE SCALE GENOMIC DNA]</scope>
    <source>
        <strain evidence="2">cv. PFS-1207/04</strain>
    </source>
</reference>
<proteinExistence type="predicted"/>
<evidence type="ECO:0000313" key="2">
    <source>
        <dbReference type="Proteomes" id="UP000266723"/>
    </source>
</evidence>
<keyword evidence="2" id="KW-1185">Reference proteome</keyword>
<sequence>MSVRIKNDLKVSIKISKDLRKADVDHKLSGMAMLRNTRVRESNSQVRIDRDSFELSPRRTKVGLVNDGDRLRKRLKKLNYGKVSLLRISMWEGTGSRNSITETESDACDCDQEVWNTEAKQTDGTSYLTVTGFVNCRAVIRQLQRQLLSSSGTVAREAKQTDGTSYLTVTGFVNCRAVIRQLQRQLLSSSGTVARVVSKAVWNGSWVGYRNSYGPVEKLMRNCRRQLWTVWDARAVMFVEKPPICFP</sequence>
<protein>
    <recommendedName>
        <fullName evidence="3">BRCT domain-containing protein</fullName>
    </recommendedName>
</protein>
<dbReference type="Proteomes" id="UP000266723">
    <property type="component" value="Unassembled WGS sequence"/>
</dbReference>